<keyword evidence="4" id="KW-1185">Reference proteome</keyword>
<feature type="domain" description="NOMO seventh transthyretin-like" evidence="2">
    <location>
        <begin position="50"/>
        <end position="125"/>
    </location>
</feature>
<name>A0ABN7NYW7_TIMPD</name>
<gene>
    <name evidence="3" type="ORF">TPAB3V08_LOCUS7862</name>
</gene>
<proteinExistence type="predicted"/>
<protein>
    <recommendedName>
        <fullName evidence="2">NOMO seventh transthyretin-like domain-containing protein</fullName>
    </recommendedName>
</protein>
<dbReference type="Pfam" id="PF23141">
    <property type="entry name" value="Ig_NOMO"/>
    <property type="match status" value="1"/>
</dbReference>
<comment type="caution">
    <text evidence="3">The sequence shown here is derived from an EMBL/GenBank/DDBJ whole genome shotgun (WGS) entry which is preliminary data.</text>
</comment>
<feature type="non-terminal residue" evidence="3">
    <location>
        <position position="211"/>
    </location>
</feature>
<organism evidence="3 4">
    <name type="scientific">Timema podura</name>
    <name type="common">Walking stick</name>
    <dbReference type="NCBI Taxonomy" id="61482"/>
    <lineage>
        <taxon>Eukaryota</taxon>
        <taxon>Metazoa</taxon>
        <taxon>Ecdysozoa</taxon>
        <taxon>Arthropoda</taxon>
        <taxon>Hexapoda</taxon>
        <taxon>Insecta</taxon>
        <taxon>Pterygota</taxon>
        <taxon>Neoptera</taxon>
        <taxon>Polyneoptera</taxon>
        <taxon>Phasmatodea</taxon>
        <taxon>Timematodea</taxon>
        <taxon>Timematoidea</taxon>
        <taxon>Timematidae</taxon>
        <taxon>Timema</taxon>
    </lineage>
</organism>
<dbReference type="EMBL" id="CAJPIN010013984">
    <property type="protein sequence ID" value="CAG2060906.1"/>
    <property type="molecule type" value="Genomic_DNA"/>
</dbReference>
<dbReference type="InterPro" id="IPR051417">
    <property type="entry name" value="SDr/BOS_complex"/>
</dbReference>
<dbReference type="PANTHER" id="PTHR23303">
    <property type="entry name" value="CARBOXYPEPTIDASE REGULATORY REGION-CONTAINING"/>
    <property type="match status" value="1"/>
</dbReference>
<evidence type="ECO:0000313" key="3">
    <source>
        <dbReference type="EMBL" id="CAG2060906.1"/>
    </source>
</evidence>
<keyword evidence="1" id="KW-0732">Signal</keyword>
<dbReference type="Proteomes" id="UP001153148">
    <property type="component" value="Unassembled WGS sequence"/>
</dbReference>
<evidence type="ECO:0000256" key="1">
    <source>
        <dbReference type="ARBA" id="ARBA00022729"/>
    </source>
</evidence>
<reference evidence="3" key="1">
    <citation type="submission" date="2021-03" db="EMBL/GenBank/DDBJ databases">
        <authorList>
            <person name="Tran Van P."/>
        </authorList>
    </citation>
    <scope>NUCLEOTIDE SEQUENCE</scope>
</reference>
<feature type="non-terminal residue" evidence="3">
    <location>
        <position position="1"/>
    </location>
</feature>
<sequence>GAYSFDNILPGKYEVTVEKNEWCWESTSYILDVNSLESNVPIFVQTGFTVTFVSSHDTEVLYNLQTSHNIDKSFHKIFVKSGITKVCVSKPGLYEFKPLGCHGYTQPLFQWNSAAMPVSIVKLTAISHTVGGHVISSENVSDIYITVVFAEDKKIKTRSVLYNVWHKYIPNSLKESTREKRGKGVRREVAGKNKLAPLKWTDFLQEPTNNQ</sequence>
<evidence type="ECO:0000259" key="2">
    <source>
        <dbReference type="Pfam" id="PF23141"/>
    </source>
</evidence>
<dbReference type="PANTHER" id="PTHR23303:SF14">
    <property type="entry name" value="BOS COMPLEX SUBUNIT NOMO1-RELATED"/>
    <property type="match status" value="1"/>
</dbReference>
<dbReference type="InterPro" id="IPR056319">
    <property type="entry name" value="NOMO_7th"/>
</dbReference>
<evidence type="ECO:0000313" key="4">
    <source>
        <dbReference type="Proteomes" id="UP001153148"/>
    </source>
</evidence>
<accession>A0ABN7NYW7</accession>